<dbReference type="PANTHER" id="PTHR31446">
    <property type="entry name" value="ACID PHOSPHATASE/VANADIUM-DEPENDENT HALOPEROXIDASE-RELATED PROTEIN"/>
    <property type="match status" value="1"/>
</dbReference>
<accession>A0A2K8KUL3</accession>
<name>A0A2K8KUL3_9GAMM</name>
<organism evidence="2 3">
    <name type="scientific">Reinekea forsetii</name>
    <dbReference type="NCBI Taxonomy" id="1336806"/>
    <lineage>
        <taxon>Bacteria</taxon>
        <taxon>Pseudomonadati</taxon>
        <taxon>Pseudomonadota</taxon>
        <taxon>Gammaproteobacteria</taxon>
        <taxon>Oceanospirillales</taxon>
        <taxon>Saccharospirillaceae</taxon>
        <taxon>Reinekea</taxon>
    </lineage>
</organism>
<dbReference type="KEGG" id="rfo:REIFOR_03332"/>
<feature type="transmembrane region" description="Helical" evidence="1">
    <location>
        <begin position="65"/>
        <end position="85"/>
    </location>
</feature>
<protein>
    <submittedName>
        <fullName evidence="2">PAP2-like superfamily protein</fullName>
    </submittedName>
</protein>
<evidence type="ECO:0000256" key="1">
    <source>
        <dbReference type="SAM" id="Phobius"/>
    </source>
</evidence>
<sequence>MELFSYPLVAAIVGNVSAQATKGLIQAIANKSISPEVIFASGGMPSSHSATVAALAIAIGLQDGFGSSLFALALVFTGVVAYDAMGVRLAAGRHAAALNILVDEFKQLRELARGDHPQRTKLVIRRFHERIGHSVNEVAAGLAVGALIALGLAQLG</sequence>
<keyword evidence="3" id="KW-1185">Reference proteome</keyword>
<dbReference type="InterPro" id="IPR003832">
    <property type="entry name" value="DUF212"/>
</dbReference>
<dbReference type="EMBL" id="CP011797">
    <property type="protein sequence ID" value="ATX78435.1"/>
    <property type="molecule type" value="Genomic_DNA"/>
</dbReference>
<dbReference type="PANTHER" id="PTHR31446:SF29">
    <property type="entry name" value="ACID PHOSPHATASE_VANADIUM-DEPENDENT HALOPEROXIDASE-RELATED PROTEIN"/>
    <property type="match status" value="1"/>
</dbReference>
<keyword evidence="1" id="KW-1133">Transmembrane helix</keyword>
<dbReference type="Proteomes" id="UP000229757">
    <property type="component" value="Chromosome"/>
</dbReference>
<reference evidence="2 3" key="1">
    <citation type="journal article" date="2017" name="Environ. Microbiol.">
        <title>Genomic and physiological analyses of 'Reinekea forsetii' reveal a versatile opportunistic lifestyle during spring algae blooms.</title>
        <authorList>
            <person name="Avci B."/>
            <person name="Hahnke R.L."/>
            <person name="Chafee M."/>
            <person name="Fischer T."/>
            <person name="Gruber-Vodicka H."/>
            <person name="Tegetmeyer H.E."/>
            <person name="Harder J."/>
            <person name="Fuchs B.M."/>
            <person name="Amann R.I."/>
            <person name="Teeling H."/>
        </authorList>
    </citation>
    <scope>NUCLEOTIDE SEQUENCE [LARGE SCALE GENOMIC DNA]</scope>
    <source>
        <strain evidence="2 3">Hel1_31_D35</strain>
    </source>
</reference>
<gene>
    <name evidence="2" type="ORF">REIFOR_03332</name>
</gene>
<dbReference type="OrthoDB" id="9792681at2"/>
<feature type="transmembrane region" description="Helical" evidence="1">
    <location>
        <begin position="135"/>
        <end position="155"/>
    </location>
</feature>
<feature type="transmembrane region" description="Helical" evidence="1">
    <location>
        <begin position="37"/>
        <end position="59"/>
    </location>
</feature>
<keyword evidence="1" id="KW-0472">Membrane</keyword>
<keyword evidence="1" id="KW-0812">Transmembrane</keyword>
<proteinExistence type="predicted"/>
<evidence type="ECO:0000313" key="2">
    <source>
        <dbReference type="EMBL" id="ATX78435.1"/>
    </source>
</evidence>
<dbReference type="AlphaFoldDB" id="A0A2K8KUL3"/>
<evidence type="ECO:0000313" key="3">
    <source>
        <dbReference type="Proteomes" id="UP000229757"/>
    </source>
</evidence>
<dbReference type="RefSeq" id="WP_100258623.1">
    <property type="nucleotide sequence ID" value="NZ_CP011797.1"/>
</dbReference>
<dbReference type="Pfam" id="PF02681">
    <property type="entry name" value="DUF212"/>
    <property type="match status" value="1"/>
</dbReference>